<dbReference type="Pfam" id="PF13848">
    <property type="entry name" value="Thioredoxin_6"/>
    <property type="match status" value="1"/>
</dbReference>
<evidence type="ECO:0000256" key="1">
    <source>
        <dbReference type="SAM" id="Phobius"/>
    </source>
</evidence>
<keyword evidence="1" id="KW-0812">Transmembrane</keyword>
<dbReference type="CDD" id="cd02961">
    <property type="entry name" value="PDI_a_family"/>
    <property type="match status" value="1"/>
</dbReference>
<dbReference type="Proteomes" id="UP000504634">
    <property type="component" value="Unplaced"/>
</dbReference>
<keyword evidence="1" id="KW-1133">Transmembrane helix</keyword>
<keyword evidence="1" id="KW-0472">Membrane</keyword>
<gene>
    <name evidence="3" type="primary">LOC115628203</name>
</gene>
<dbReference type="PANTHER" id="PTHR19991">
    <property type="entry name" value="L 2 01289"/>
    <property type="match status" value="1"/>
</dbReference>
<dbReference type="PANTHER" id="PTHR19991:SF2">
    <property type="entry name" value="GH08893P"/>
    <property type="match status" value="1"/>
</dbReference>
<proteinExistence type="predicted"/>
<dbReference type="GeneID" id="115628203"/>
<dbReference type="AlphaFoldDB" id="A0A6J2TU06"/>
<dbReference type="OrthoDB" id="72053at2759"/>
<evidence type="ECO:0000313" key="2">
    <source>
        <dbReference type="Proteomes" id="UP000504634"/>
    </source>
</evidence>
<reference evidence="3" key="1">
    <citation type="submission" date="2025-08" db="UniProtKB">
        <authorList>
            <consortium name="RefSeq"/>
        </authorList>
    </citation>
    <scope>IDENTIFICATION</scope>
    <source>
        <strain evidence="3">11010-0011.00</strain>
        <tissue evidence="3">Whole body</tissue>
    </source>
</reference>
<accession>A0A6J2TU06</accession>
<dbReference type="Gene3D" id="3.40.30.10">
    <property type="entry name" value="Glutaredoxin"/>
    <property type="match status" value="2"/>
</dbReference>
<protein>
    <submittedName>
        <fullName evidence="3">Uncharacterized protein LOC115628203</fullName>
    </submittedName>
</protein>
<feature type="transmembrane region" description="Helical" evidence="1">
    <location>
        <begin position="258"/>
        <end position="278"/>
    </location>
</feature>
<evidence type="ECO:0000313" key="3">
    <source>
        <dbReference type="RefSeq" id="XP_030380056.1"/>
    </source>
</evidence>
<dbReference type="InterPro" id="IPR036249">
    <property type="entry name" value="Thioredoxin-like_sf"/>
</dbReference>
<keyword evidence="2" id="KW-1185">Reference proteome</keyword>
<sequence>MFVYVFKVHCFDTINDNDLVHVLTSQENVIVLFIKTNCPECMQYEKIISNMKTELKEVLGATVVKAHDSNLVSIYDPAREPALLFFRRGIPLLYYGDIKQDEMMQFFSSNKEPVVKELSDDTFEHLTQSSTGATTGDWFVFFYSDKCISCQRLYAIWESVAAHLKRRLNVARINRMEAGISTAKRFKVVESSSPVFILFRQGNYYQYVKREYSATSLIEFAETGYVKIKPKPVPAMPDTLEQMFLIIFQHINTRLCPAIGIVLIFVILILYFIKRFFIKNIQKDVRKKSK</sequence>
<organism evidence="2 3">
    <name type="scientific">Drosophila lebanonensis</name>
    <name type="common">Fruit fly</name>
    <name type="synonym">Scaptodrosophila lebanonensis</name>
    <dbReference type="NCBI Taxonomy" id="7225"/>
    <lineage>
        <taxon>Eukaryota</taxon>
        <taxon>Metazoa</taxon>
        <taxon>Ecdysozoa</taxon>
        <taxon>Arthropoda</taxon>
        <taxon>Hexapoda</taxon>
        <taxon>Insecta</taxon>
        <taxon>Pterygota</taxon>
        <taxon>Neoptera</taxon>
        <taxon>Endopterygota</taxon>
        <taxon>Diptera</taxon>
        <taxon>Brachycera</taxon>
        <taxon>Muscomorpha</taxon>
        <taxon>Ephydroidea</taxon>
        <taxon>Drosophilidae</taxon>
        <taxon>Scaptodrosophila</taxon>
    </lineage>
</organism>
<dbReference type="RefSeq" id="XP_030380056.1">
    <property type="nucleotide sequence ID" value="XM_030524196.1"/>
</dbReference>
<dbReference type="SUPFAM" id="SSF52833">
    <property type="entry name" value="Thioredoxin-like"/>
    <property type="match status" value="2"/>
</dbReference>
<name>A0A6J2TU06_DROLE</name>